<dbReference type="EMBL" id="BHVU01000347">
    <property type="protein sequence ID" value="GCA95323.1"/>
    <property type="molecule type" value="Genomic_DNA"/>
</dbReference>
<evidence type="ECO:0000313" key="1">
    <source>
        <dbReference type="EMBL" id="GCA95323.1"/>
    </source>
</evidence>
<evidence type="ECO:0000313" key="2">
    <source>
        <dbReference type="Proteomes" id="UP000321223"/>
    </source>
</evidence>
<organism evidence="1 2">
    <name type="scientific">Microcystis aeruginosa 11-30S32</name>
    <dbReference type="NCBI Taxonomy" id="2358142"/>
    <lineage>
        <taxon>Bacteria</taxon>
        <taxon>Bacillati</taxon>
        <taxon>Cyanobacteriota</taxon>
        <taxon>Cyanophyceae</taxon>
        <taxon>Oscillatoriophycideae</taxon>
        <taxon>Chroococcales</taxon>
        <taxon>Microcystaceae</taxon>
        <taxon>Microcystis</taxon>
    </lineage>
</organism>
<reference evidence="1 2" key="1">
    <citation type="journal article" date="2019" name="Appl. Environ. Microbiol.">
        <title>Co-occurrence of broad and narrow host-range viruses infecting the toxic bloom-forming cyanobacterium Microcystis aeruginosa.</title>
        <authorList>
            <person name="Morimoto D."/>
            <person name="Tominaga K."/>
            <person name="Nishimura Y."/>
            <person name="Yoshida N."/>
            <person name="Kimura S."/>
            <person name="Sako Y."/>
            <person name="Yoshida T."/>
        </authorList>
    </citation>
    <scope>NUCLEOTIDE SEQUENCE [LARGE SCALE GENOMIC DNA]</scope>
    <source>
        <strain evidence="1 2">11-30S32</strain>
    </source>
</reference>
<dbReference type="RefSeq" id="WP_147073147.1">
    <property type="nucleotide sequence ID" value="NZ_BHVU01000347.1"/>
</dbReference>
<proteinExistence type="predicted"/>
<dbReference type="AlphaFoldDB" id="A0A510PPE5"/>
<name>A0A510PPE5_MICAE</name>
<gene>
    <name evidence="1" type="ORF">MAE30S32_39750</name>
</gene>
<accession>A0A510PPE5</accession>
<sequence length="105" mass="12475">MNQPNEIQRQQHQRFTEIFNQGKQRYIQAVGNSKSYLSSVKGKDYLSDEEREEAKQLLKQIFQTPTIQLNQRDSDMARGNRGLDELKSWSIMGKMFVYRTFFPHD</sequence>
<protein>
    <submittedName>
        <fullName evidence="1">Uncharacterized protein</fullName>
    </submittedName>
</protein>
<dbReference type="Proteomes" id="UP000321223">
    <property type="component" value="Unassembled WGS sequence"/>
</dbReference>
<comment type="caution">
    <text evidence="1">The sequence shown here is derived from an EMBL/GenBank/DDBJ whole genome shotgun (WGS) entry which is preliminary data.</text>
</comment>